<sequence>MPFSYGNLLISWLGHDSFRIAGGGFVLYIDPYQLQVGDPKADAVLITHEHFDHCDPPSIQRVLKPSTVVVAPRVARQCALKAARNVAEISPGEEREVGPLKIRAFPAYNINKFRDPARGVVFHPKEDGRVAYLIEWGGVRIFHAGDSDFVPEFREVRADVVLVPVSGVYVMTPQEAAEFVNAVMPKVAIPMHYGSIVASRREAEEFKRLVRPEVQVVILDREI</sequence>
<dbReference type="Gene3D" id="3.60.15.10">
    <property type="entry name" value="Ribonuclease Z/Hydroxyacylglutathione hydrolase-like"/>
    <property type="match status" value="1"/>
</dbReference>
<accession>A0A371QYE6</accession>
<dbReference type="SUPFAM" id="SSF56281">
    <property type="entry name" value="Metallo-hydrolase/oxidoreductase"/>
    <property type="match status" value="1"/>
</dbReference>
<dbReference type="InterPro" id="IPR050114">
    <property type="entry name" value="UPF0173_UPF0282_UlaG_hydrolase"/>
</dbReference>
<gene>
    <name evidence="2" type="ORF">CGL51_00420</name>
    <name evidence="1" type="ORF">CGL52_12510</name>
</gene>
<dbReference type="GO" id="GO:0016787">
    <property type="term" value="F:hydrolase activity"/>
    <property type="evidence" value="ECO:0007669"/>
    <property type="project" value="UniProtKB-KW"/>
</dbReference>
<evidence type="ECO:0000313" key="3">
    <source>
        <dbReference type="Proteomes" id="UP000256877"/>
    </source>
</evidence>
<evidence type="ECO:0000313" key="2">
    <source>
        <dbReference type="EMBL" id="RFA98531.1"/>
    </source>
</evidence>
<name>A0A371QYE6_9CREN</name>
<dbReference type="PANTHER" id="PTHR43546">
    <property type="entry name" value="UPF0173 METAL-DEPENDENT HYDROLASE MJ1163-RELATED"/>
    <property type="match status" value="1"/>
</dbReference>
<dbReference type="AlphaFoldDB" id="A0A371QYE6"/>
<dbReference type="Proteomes" id="UP000257123">
    <property type="component" value="Unassembled WGS sequence"/>
</dbReference>
<organism evidence="1 3">
    <name type="scientific">Pyrobaculum aerophilum</name>
    <dbReference type="NCBI Taxonomy" id="13773"/>
    <lineage>
        <taxon>Archaea</taxon>
        <taxon>Thermoproteota</taxon>
        <taxon>Thermoprotei</taxon>
        <taxon>Thermoproteales</taxon>
        <taxon>Thermoproteaceae</taxon>
        <taxon>Pyrobaculum</taxon>
    </lineage>
</organism>
<dbReference type="Pfam" id="PF13483">
    <property type="entry name" value="Lactamase_B_3"/>
    <property type="match status" value="1"/>
</dbReference>
<keyword evidence="1" id="KW-0378">Hydrolase</keyword>
<dbReference type="RefSeq" id="WP_116420266.1">
    <property type="nucleotide sequence ID" value="NZ_NMUE01000001.1"/>
</dbReference>
<proteinExistence type="predicted"/>
<protein>
    <submittedName>
        <fullName evidence="1">Zn-dependent hydrolase</fullName>
    </submittedName>
</protein>
<dbReference type="OrthoDB" id="28313at2157"/>
<evidence type="ECO:0000313" key="4">
    <source>
        <dbReference type="Proteomes" id="UP000257123"/>
    </source>
</evidence>
<comment type="caution">
    <text evidence="1">The sequence shown here is derived from an EMBL/GenBank/DDBJ whole genome shotgun (WGS) entry which is preliminary data.</text>
</comment>
<evidence type="ECO:0000313" key="1">
    <source>
        <dbReference type="EMBL" id="RFA95707.1"/>
    </source>
</evidence>
<dbReference type="PANTHER" id="PTHR43546:SF8">
    <property type="entry name" value="METALLO-BETA-LACTAMASE DOMAIN-CONTAINING PROTEIN"/>
    <property type="match status" value="1"/>
</dbReference>
<dbReference type="EMBL" id="NMUF01000052">
    <property type="protein sequence ID" value="RFA95707.1"/>
    <property type="molecule type" value="Genomic_DNA"/>
</dbReference>
<reference evidence="3 4" key="1">
    <citation type="submission" date="2017-07" db="EMBL/GenBank/DDBJ databases">
        <title>Draft genome sequence of aerobic hyperthermophilic archaea, Pyrobaculum aerophilum YKB31 and YKB32.</title>
        <authorList>
            <person name="Mochizuki T."/>
            <person name="Berliner A.J."/>
            <person name="Yoshida-Takashima Y."/>
            <person name="Takaki Y."/>
            <person name="Nunoura T."/>
            <person name="Takai K."/>
        </authorList>
    </citation>
    <scope>NUCLEOTIDE SEQUENCE [LARGE SCALE GENOMIC DNA]</scope>
    <source>
        <strain evidence="2 4">YKB31</strain>
        <strain evidence="1 3">YKB32</strain>
    </source>
</reference>
<dbReference type="Proteomes" id="UP000256877">
    <property type="component" value="Unassembled WGS sequence"/>
</dbReference>
<dbReference type="EMBL" id="NMUE01000001">
    <property type="protein sequence ID" value="RFA98531.1"/>
    <property type="molecule type" value="Genomic_DNA"/>
</dbReference>
<dbReference type="InterPro" id="IPR036866">
    <property type="entry name" value="RibonucZ/Hydroxyglut_hydro"/>
</dbReference>